<proteinExistence type="inferred from homology"/>
<reference evidence="4 5" key="1">
    <citation type="submission" date="2024-05" db="EMBL/GenBank/DDBJ databases">
        <title>Genetic variation in Jamaican populations of the coffee berry borer (Hypothenemus hampei).</title>
        <authorList>
            <person name="Errbii M."/>
            <person name="Myrie A."/>
        </authorList>
    </citation>
    <scope>NUCLEOTIDE SEQUENCE [LARGE SCALE GENOMIC DNA]</scope>
    <source>
        <strain evidence="4">JA-Hopewell-2020-01-JO</strain>
        <tissue evidence="4">Whole body</tissue>
    </source>
</reference>
<dbReference type="SUPFAM" id="SSF50249">
    <property type="entry name" value="Nucleic acid-binding proteins"/>
    <property type="match status" value="1"/>
</dbReference>
<evidence type="ECO:0008006" key="6">
    <source>
        <dbReference type="Google" id="ProtNLM"/>
    </source>
</evidence>
<keyword evidence="3" id="KW-0539">Nucleus</keyword>
<comment type="subcellular location">
    <subcellularLocation>
        <location evidence="1">Nucleus</location>
    </subcellularLocation>
</comment>
<dbReference type="PANTHER" id="PTHR15114:SF1">
    <property type="entry name" value="REPLICATION PROTEIN A 14 KDA SUBUNIT"/>
    <property type="match status" value="1"/>
</dbReference>
<protein>
    <recommendedName>
        <fullName evidence="6">Replication protein A 14 kDa subunit</fullName>
    </recommendedName>
</protein>
<evidence type="ECO:0000256" key="3">
    <source>
        <dbReference type="ARBA" id="ARBA00023242"/>
    </source>
</evidence>
<dbReference type="AlphaFoldDB" id="A0ABD1EE13"/>
<dbReference type="GO" id="GO:0031981">
    <property type="term" value="C:nuclear lumen"/>
    <property type="evidence" value="ECO:0007669"/>
    <property type="project" value="UniProtKB-ARBA"/>
</dbReference>
<evidence type="ECO:0000256" key="2">
    <source>
        <dbReference type="ARBA" id="ARBA00009761"/>
    </source>
</evidence>
<name>A0ABD1EE13_HYPHA</name>
<dbReference type="PANTHER" id="PTHR15114">
    <property type="entry name" value="REPLICATION PROTEIN A3"/>
    <property type="match status" value="1"/>
</dbReference>
<dbReference type="Pfam" id="PF08661">
    <property type="entry name" value="Rep_fac-A_3"/>
    <property type="match status" value="1"/>
</dbReference>
<dbReference type="InterPro" id="IPR013970">
    <property type="entry name" value="Rfa2"/>
</dbReference>
<dbReference type="EMBL" id="JBDJPC010000009">
    <property type="protein sequence ID" value="KAL1491959.1"/>
    <property type="molecule type" value="Genomic_DNA"/>
</dbReference>
<dbReference type="Proteomes" id="UP001566132">
    <property type="component" value="Unassembled WGS sequence"/>
</dbReference>
<accession>A0ABD1EE13</accession>
<keyword evidence="5" id="KW-1185">Reference proteome</keyword>
<evidence type="ECO:0000256" key="1">
    <source>
        <dbReference type="ARBA" id="ARBA00004123"/>
    </source>
</evidence>
<dbReference type="InterPro" id="IPR012340">
    <property type="entry name" value="NA-bd_OB-fold"/>
</dbReference>
<organism evidence="4 5">
    <name type="scientific">Hypothenemus hampei</name>
    <name type="common">Coffee berry borer</name>
    <dbReference type="NCBI Taxonomy" id="57062"/>
    <lineage>
        <taxon>Eukaryota</taxon>
        <taxon>Metazoa</taxon>
        <taxon>Ecdysozoa</taxon>
        <taxon>Arthropoda</taxon>
        <taxon>Hexapoda</taxon>
        <taxon>Insecta</taxon>
        <taxon>Pterygota</taxon>
        <taxon>Neoptera</taxon>
        <taxon>Endopterygota</taxon>
        <taxon>Coleoptera</taxon>
        <taxon>Polyphaga</taxon>
        <taxon>Cucujiformia</taxon>
        <taxon>Curculionidae</taxon>
        <taxon>Scolytinae</taxon>
        <taxon>Hypothenemus</taxon>
    </lineage>
</organism>
<dbReference type="FunFam" id="2.40.50.140:FF:000395">
    <property type="entry name" value="Replication protein A3"/>
    <property type="match status" value="1"/>
</dbReference>
<dbReference type="Gene3D" id="2.40.50.140">
    <property type="entry name" value="Nucleic acid-binding proteins"/>
    <property type="match status" value="1"/>
</dbReference>
<comment type="similarity">
    <text evidence="2">Belongs to the replication factor A protein 3 family.</text>
</comment>
<gene>
    <name evidence="4" type="ORF">ABEB36_012473</name>
</gene>
<sequence>MESGRDIINGAMLPRFANKNVNIFGKIVDVDPNGSFVQIKTTDDVQVKVNLQHPINRQTSGWIEVQGICTGRGINASDINMFENENFDCKSHNELCVLLQTVPNIWKTSNQDDGGY</sequence>
<evidence type="ECO:0000313" key="5">
    <source>
        <dbReference type="Proteomes" id="UP001566132"/>
    </source>
</evidence>
<evidence type="ECO:0000313" key="4">
    <source>
        <dbReference type="EMBL" id="KAL1491959.1"/>
    </source>
</evidence>
<comment type="caution">
    <text evidence="4">The sequence shown here is derived from an EMBL/GenBank/DDBJ whole genome shotgun (WGS) entry which is preliminary data.</text>
</comment>